<gene>
    <name evidence="2" type="ORF">SAMN00790413_01839</name>
</gene>
<sequence>MQSGGMQRVMTVLALGAALGGGAGAADLDFGVAYGSGGSLFRVGVTNVTAGRFTLSAAASNRGVEVGVTQGLSLPPAGAVTARTDAAVTWRGGVRVSSQATATLGPVALNLGGAFFTAANVDPLAAWALTPTDLRDRGWDVDFTARYRVNRTLVAVAGGEFGAQNQGLLGVEWRRDLTRVLPPAEGDDPEAEPTTERTGGVTLRLGARAGRGVLGVTGGASYTAESGLTMAVDALVGVGGWGTVGSVSVPDVLGEGSSARAYLAYEPWRTASAPFRAGLETSVPLGTGTLAVDVRGGTGGLGARVGYSFALGGLASRQTP</sequence>
<protein>
    <submittedName>
        <fullName evidence="2">Uncharacterized protein</fullName>
    </submittedName>
</protein>
<reference evidence="2" key="1">
    <citation type="submission" date="2017-04" db="EMBL/GenBank/DDBJ databases">
        <authorList>
            <person name="Afonso C.L."/>
            <person name="Miller P.J."/>
            <person name="Scott M.A."/>
            <person name="Spackman E."/>
            <person name="Goraichik I."/>
            <person name="Dimitrov K.M."/>
            <person name="Suarez D.L."/>
            <person name="Swayne D.E."/>
        </authorList>
    </citation>
    <scope>NUCLEOTIDE SEQUENCE [LARGE SCALE GENOMIC DNA]</scope>
    <source>
        <strain evidence="2">KR-140</strain>
    </source>
</reference>
<evidence type="ECO:0000256" key="1">
    <source>
        <dbReference type="SAM" id="SignalP"/>
    </source>
</evidence>
<keyword evidence="3" id="KW-1185">Reference proteome</keyword>
<feature type="signal peptide" evidence="1">
    <location>
        <begin position="1"/>
        <end position="25"/>
    </location>
</feature>
<proteinExistence type="predicted"/>
<evidence type="ECO:0000313" key="2">
    <source>
        <dbReference type="EMBL" id="SMB93085.1"/>
    </source>
</evidence>
<dbReference type="Proteomes" id="UP000192582">
    <property type="component" value="Unassembled WGS sequence"/>
</dbReference>
<organism evidence="2 3">
    <name type="scientific">Deinococcus hopiensis KR-140</name>
    <dbReference type="NCBI Taxonomy" id="695939"/>
    <lineage>
        <taxon>Bacteria</taxon>
        <taxon>Thermotogati</taxon>
        <taxon>Deinococcota</taxon>
        <taxon>Deinococci</taxon>
        <taxon>Deinococcales</taxon>
        <taxon>Deinococcaceae</taxon>
        <taxon>Deinococcus</taxon>
    </lineage>
</organism>
<name>A0A1W1VI74_9DEIO</name>
<feature type="chain" id="PRO_5013207088" evidence="1">
    <location>
        <begin position="26"/>
        <end position="320"/>
    </location>
</feature>
<evidence type="ECO:0000313" key="3">
    <source>
        <dbReference type="Proteomes" id="UP000192582"/>
    </source>
</evidence>
<dbReference type="AlphaFoldDB" id="A0A1W1VI74"/>
<dbReference type="STRING" id="695939.SAMN00790413_01839"/>
<keyword evidence="1" id="KW-0732">Signal</keyword>
<dbReference type="EMBL" id="FWWU01000009">
    <property type="protein sequence ID" value="SMB93085.1"/>
    <property type="molecule type" value="Genomic_DNA"/>
</dbReference>
<accession>A0A1W1VI74</accession>